<evidence type="ECO:0000259" key="5">
    <source>
        <dbReference type="Pfam" id="PF07244"/>
    </source>
</evidence>
<evidence type="ECO:0000256" key="2">
    <source>
        <dbReference type="ARBA" id="ARBA00022452"/>
    </source>
</evidence>
<dbReference type="InterPro" id="IPR000184">
    <property type="entry name" value="Bac_surfAg_D15"/>
</dbReference>
<protein>
    <recommendedName>
        <fullName evidence="8">Outer membrane protein assembly factor</fullName>
    </recommendedName>
</protein>
<dbReference type="GO" id="GO:0019867">
    <property type="term" value="C:outer membrane"/>
    <property type="evidence" value="ECO:0007669"/>
    <property type="project" value="InterPro"/>
</dbReference>
<dbReference type="Proteomes" id="UP000248301">
    <property type="component" value="Unassembled WGS sequence"/>
</dbReference>
<feature type="domain" description="Bacterial surface antigen (D15)" evidence="4">
    <location>
        <begin position="366"/>
        <end position="674"/>
    </location>
</feature>
<feature type="domain" description="POTRA" evidence="5">
    <location>
        <begin position="268"/>
        <end position="324"/>
    </location>
</feature>
<dbReference type="Gene3D" id="3.10.20.310">
    <property type="entry name" value="membrane protein fhac"/>
    <property type="match status" value="2"/>
</dbReference>
<proteinExistence type="predicted"/>
<evidence type="ECO:0000256" key="1">
    <source>
        <dbReference type="ARBA" id="ARBA00004370"/>
    </source>
</evidence>
<dbReference type="InterPro" id="IPR010827">
    <property type="entry name" value="BamA/TamA_POTRA"/>
</dbReference>
<dbReference type="Gene3D" id="2.40.160.50">
    <property type="entry name" value="membrane protein fhac: a member of the omp85/tpsb transporter family"/>
    <property type="match status" value="1"/>
</dbReference>
<dbReference type="PANTHER" id="PTHR12815:SF42">
    <property type="entry name" value="BACTERIAL SURFACE ANTIGEN (D15) DOMAIN-CONTAINING PROTEIN"/>
    <property type="match status" value="1"/>
</dbReference>
<keyword evidence="2" id="KW-1134">Transmembrane beta strand</keyword>
<dbReference type="PANTHER" id="PTHR12815">
    <property type="entry name" value="SORTING AND ASSEMBLY MACHINERY SAMM50 PROTEIN FAMILY MEMBER"/>
    <property type="match status" value="1"/>
</dbReference>
<evidence type="ECO:0008006" key="8">
    <source>
        <dbReference type="Google" id="ProtNLM"/>
    </source>
</evidence>
<dbReference type="EMBL" id="NKUF01000021">
    <property type="protein sequence ID" value="PYD62854.1"/>
    <property type="molecule type" value="Genomic_DNA"/>
</dbReference>
<comment type="caution">
    <text evidence="6">The sequence shown here is derived from an EMBL/GenBank/DDBJ whole genome shotgun (WGS) entry which is preliminary data.</text>
</comment>
<keyword evidence="3" id="KW-0472">Membrane</keyword>
<evidence type="ECO:0000256" key="3">
    <source>
        <dbReference type="ARBA" id="ARBA00023136"/>
    </source>
</evidence>
<evidence type="ECO:0000313" key="6">
    <source>
        <dbReference type="EMBL" id="PYD62854.1"/>
    </source>
</evidence>
<reference evidence="6 7" key="1">
    <citation type="submission" date="2017-07" db="EMBL/GenBank/DDBJ databases">
        <title>A draft genome sequence of Gluconacetobacter entanii LTH 4560.</title>
        <authorList>
            <person name="Skraban J."/>
            <person name="Cleenwerck I."/>
            <person name="Vandamme P."/>
            <person name="Trcek J."/>
        </authorList>
    </citation>
    <scope>NUCLEOTIDE SEQUENCE [LARGE SCALE GENOMIC DNA]</scope>
    <source>
        <strain evidence="6 7">LTH 4560</strain>
    </source>
</reference>
<organism evidence="6 7">
    <name type="scientific">Gluconacetobacter entanii</name>
    <dbReference type="NCBI Taxonomy" id="108528"/>
    <lineage>
        <taxon>Bacteria</taxon>
        <taxon>Pseudomonadati</taxon>
        <taxon>Pseudomonadota</taxon>
        <taxon>Alphaproteobacteria</taxon>
        <taxon>Acetobacterales</taxon>
        <taxon>Acetobacteraceae</taxon>
        <taxon>Gluconacetobacter</taxon>
    </lineage>
</organism>
<comment type="subcellular location">
    <subcellularLocation>
        <location evidence="1">Membrane</location>
    </subcellularLocation>
</comment>
<accession>A0A318PSA6</accession>
<dbReference type="OrthoDB" id="9769707at2"/>
<feature type="domain" description="POTRA" evidence="5">
    <location>
        <begin position="204"/>
        <end position="262"/>
    </location>
</feature>
<dbReference type="Pfam" id="PF07244">
    <property type="entry name" value="POTRA"/>
    <property type="match status" value="2"/>
</dbReference>
<evidence type="ECO:0000313" key="7">
    <source>
        <dbReference type="Proteomes" id="UP000248301"/>
    </source>
</evidence>
<dbReference type="AlphaFoldDB" id="A0A318PSA6"/>
<gene>
    <name evidence="6" type="ORF">CFR72_10140</name>
</gene>
<dbReference type="Pfam" id="PF01103">
    <property type="entry name" value="Omp85"/>
    <property type="match status" value="1"/>
</dbReference>
<evidence type="ECO:0000259" key="4">
    <source>
        <dbReference type="Pfam" id="PF01103"/>
    </source>
</evidence>
<keyword evidence="2" id="KW-0812">Transmembrane</keyword>
<sequence>MDDRTGNGDDLTFFRHFLTTRQSWSAPGETGPFSCSPHWRFPACLSSMTLCIAALCAGTAPARAADPQPYVTVIHPTGNADLDAAVRASSDLLGLQKTHTVSPFALVGRIHNDYARIRSALESFGYYAPTIAIQAAIASKNGTSTPQDGHDPDLPEWMQAIPANQKMEISVSITKGPQYHIGAISIVAAKGQPPVKLDPHENGAMGIKTGDPAIAANILRAQSQLQTTLAEEGYALADVSTPQAWLRPQTRTIDVAFTVTRGPVVNLGAFSFSGLRRTHPAYVVRRLTIAPGELYQPSRIEAARQGLSSMGVFSDVQVHHEQKLASDGTLPLDFSFAESKLHSVGVEGGYSTDLGGRVGVSWTHRNLFGNAERLRLTALATGLGGSAEQGLGYDLYADLMKPDFGSRNQNLSERLEGIRQLLYSYRQTAVLARAGIVRRISSHWNVAFGGEVEQERIDQMSQTNSYFIVSLPLSATYDGTGVDNPIMPATHGVRISMNVTPSASLEDGTSFFMIMQATVSTYFDLANLGLARKGRSVFAVRGTIGNVEGASTYAIPPDQRLYAGGSATVRGYRYQGVGPQFPNSRYAIGGTSMDAGSLEYRQRILQKFGAVGFIDAGQVSDGSTPFKGTLRAGAGAGARYYTPIGPVRLDIAVPLNRPPRGDKWELYVGLGETF</sequence>
<dbReference type="InterPro" id="IPR039910">
    <property type="entry name" value="D15-like"/>
</dbReference>
<name>A0A318PSA6_9PROT</name>